<organism evidence="1 2">
    <name type="scientific">Pseudomonas arsenicoxydans</name>
    <dbReference type="NCBI Taxonomy" id="702115"/>
    <lineage>
        <taxon>Bacteria</taxon>
        <taxon>Pseudomonadati</taxon>
        <taxon>Pseudomonadota</taxon>
        <taxon>Gammaproteobacteria</taxon>
        <taxon>Pseudomonadales</taxon>
        <taxon>Pseudomonadaceae</taxon>
        <taxon>Pseudomonas</taxon>
    </lineage>
</organism>
<evidence type="ECO:0000313" key="1">
    <source>
        <dbReference type="EMBL" id="SDO73534.1"/>
    </source>
</evidence>
<name>A0A1H0LZL3_9PSED</name>
<evidence type="ECO:0000313" key="2">
    <source>
        <dbReference type="Proteomes" id="UP000198827"/>
    </source>
</evidence>
<dbReference type="AlphaFoldDB" id="A0A1H0LZL3"/>
<protein>
    <submittedName>
        <fullName evidence="1">Uncharacterized protein</fullName>
    </submittedName>
</protein>
<sequence>MASTVVDLIEDHEHTIVIKKLPESFISMFHGLVGECRTRGTDPTVKAPAKYGSKG</sequence>
<proteinExistence type="predicted"/>
<accession>A0A1H0LZL3</accession>
<gene>
    <name evidence="1" type="ORF">SAMN04489798_3717</name>
</gene>
<dbReference type="Proteomes" id="UP000198827">
    <property type="component" value="Chromosome I"/>
</dbReference>
<reference evidence="1 2" key="1">
    <citation type="submission" date="2016-10" db="EMBL/GenBank/DDBJ databases">
        <authorList>
            <person name="de Groot N.N."/>
        </authorList>
    </citation>
    <scope>NUCLEOTIDE SEQUENCE [LARGE SCALE GENOMIC DNA]</scope>
    <source>
        <strain evidence="1 2">CECT 7543</strain>
    </source>
</reference>
<dbReference type="EMBL" id="LT629705">
    <property type="protein sequence ID" value="SDO73534.1"/>
    <property type="molecule type" value="Genomic_DNA"/>
</dbReference>